<comment type="subcellular location">
    <subcellularLocation>
        <location evidence="1">Endomembrane system</location>
        <topology evidence="1">Multi-pass membrane protein</topology>
    </subcellularLocation>
</comment>
<feature type="transmembrane region" description="Helical" evidence="8">
    <location>
        <begin position="192"/>
        <end position="212"/>
    </location>
</feature>
<keyword evidence="2" id="KW-0813">Transport</keyword>
<feature type="region of interest" description="Disordered" evidence="7">
    <location>
        <begin position="1"/>
        <end position="24"/>
    </location>
</feature>
<evidence type="ECO:0000256" key="4">
    <source>
        <dbReference type="ARBA" id="ARBA00022692"/>
    </source>
</evidence>
<protein>
    <submittedName>
        <fullName evidence="9">Golgi uridine diphosphate-N- acetylglucosamine transporter</fullName>
    </submittedName>
</protein>
<feature type="transmembrane region" description="Helical" evidence="8">
    <location>
        <begin position="439"/>
        <end position="459"/>
    </location>
</feature>
<evidence type="ECO:0000256" key="6">
    <source>
        <dbReference type="ARBA" id="ARBA00023136"/>
    </source>
</evidence>
<sequence length="549" mass="58036">MPTTTTMGRNGDKGEGDALSAKTTRATRSTGTSIALVLFASQWPLILGLIFGGCCSNAYFLELGTAAVPRAGTLITFAQFLATALTCIPSQLEWPSSDSSDREGGSSSAKRRRSLTMLQRLRLPRLKTPKVPVSRWSVQVLLYLTTSLLNNAAFAYDIPMSVHIVFRSGGLVINMILGWAVEGRRYNPMQIFSVIIVTVGVVAATLFAQAPLPSSAACASASSSSLLDQLSPTYIFGVSLLLLALILSGLMGLYQERTFRTYGRDNWQEALFYAHTLSLPIFLARWRKLRGEIRLADSTPPVWIAWLGAEHVATSLFRSGGMTELPFVDSNAGTLDLGTGCRLSRVPHSRIFYSSGPTFSSCGTNAAFSALTSGASFASSGPWSLATWSLDASKASSGGLSASLTMPSFWPVLLLNVLTQLLCINGVNRLTSQVTSLTVTLVLVLRKATSLAISVVLVGGRRGNVGLWSGAGAVLLGTVGYTLASAGGVPKASRKEQEKGVRAAAAAAVGGTGGDATLDQLDNSSAVHTTGLAARAQDGESRRRSTRRP</sequence>
<comment type="caution">
    <text evidence="9">The sequence shown here is derived from an EMBL/GenBank/DDBJ whole genome shotgun (WGS) entry which is preliminary data.</text>
</comment>
<evidence type="ECO:0000256" key="2">
    <source>
        <dbReference type="ARBA" id="ARBA00022448"/>
    </source>
</evidence>
<feature type="transmembrane region" description="Helical" evidence="8">
    <location>
        <begin position="232"/>
        <end position="254"/>
    </location>
</feature>
<dbReference type="AlphaFoldDB" id="A0AAN6JR95"/>
<dbReference type="PANTHER" id="PTHR10778">
    <property type="entry name" value="SOLUTE CARRIER FAMILY 35 MEMBER B"/>
    <property type="match status" value="1"/>
</dbReference>
<keyword evidence="5 8" id="KW-1133">Transmembrane helix</keyword>
<proteinExistence type="predicted"/>
<dbReference type="InterPro" id="IPR037185">
    <property type="entry name" value="EmrE-like"/>
</dbReference>
<dbReference type="GO" id="GO:0005462">
    <property type="term" value="F:UDP-N-acetylglucosamine transmembrane transporter activity"/>
    <property type="evidence" value="ECO:0007669"/>
    <property type="project" value="TreeGrafter"/>
</dbReference>
<keyword evidence="4 8" id="KW-0812">Transmembrane</keyword>
<dbReference type="GO" id="GO:0005464">
    <property type="term" value="F:UDP-xylose transmembrane transporter activity"/>
    <property type="evidence" value="ECO:0007669"/>
    <property type="project" value="TreeGrafter"/>
</dbReference>
<keyword evidence="10" id="KW-1185">Reference proteome</keyword>
<evidence type="ECO:0000256" key="1">
    <source>
        <dbReference type="ARBA" id="ARBA00004127"/>
    </source>
</evidence>
<dbReference type="PANTHER" id="PTHR10778:SF4">
    <property type="entry name" value="NUCLEOTIDE SUGAR TRANSPORTER SLC35B4"/>
    <property type="match status" value="1"/>
</dbReference>
<dbReference type="Pfam" id="PF08449">
    <property type="entry name" value="UAA"/>
    <property type="match status" value="2"/>
</dbReference>
<feature type="transmembrane region" description="Helical" evidence="8">
    <location>
        <begin position="34"/>
        <end position="61"/>
    </location>
</feature>
<dbReference type="GO" id="GO:0000139">
    <property type="term" value="C:Golgi membrane"/>
    <property type="evidence" value="ECO:0007669"/>
    <property type="project" value="TreeGrafter"/>
</dbReference>
<keyword evidence="6 8" id="KW-0472">Membrane</keyword>
<evidence type="ECO:0000256" key="7">
    <source>
        <dbReference type="SAM" id="MobiDB-lite"/>
    </source>
</evidence>
<name>A0AAN6JR95_9BASI</name>
<dbReference type="Proteomes" id="UP001176521">
    <property type="component" value="Unassembled WGS sequence"/>
</dbReference>
<evidence type="ECO:0000313" key="9">
    <source>
        <dbReference type="EMBL" id="KAK0532178.1"/>
    </source>
</evidence>
<dbReference type="GO" id="GO:0005789">
    <property type="term" value="C:endoplasmic reticulum membrane"/>
    <property type="evidence" value="ECO:0007669"/>
    <property type="project" value="TreeGrafter"/>
</dbReference>
<keyword evidence="3" id="KW-0762">Sugar transport</keyword>
<organism evidence="9 10">
    <name type="scientific">Tilletia horrida</name>
    <dbReference type="NCBI Taxonomy" id="155126"/>
    <lineage>
        <taxon>Eukaryota</taxon>
        <taxon>Fungi</taxon>
        <taxon>Dikarya</taxon>
        <taxon>Basidiomycota</taxon>
        <taxon>Ustilaginomycotina</taxon>
        <taxon>Exobasidiomycetes</taxon>
        <taxon>Tilletiales</taxon>
        <taxon>Tilletiaceae</taxon>
        <taxon>Tilletia</taxon>
    </lineage>
</organism>
<dbReference type="InterPro" id="IPR013657">
    <property type="entry name" value="SCL35B1-4/HUT1"/>
</dbReference>
<dbReference type="EMBL" id="JAPDMQ010000166">
    <property type="protein sequence ID" value="KAK0532178.1"/>
    <property type="molecule type" value="Genomic_DNA"/>
</dbReference>
<feature type="transmembrane region" description="Helical" evidence="8">
    <location>
        <begin position="162"/>
        <end position="180"/>
    </location>
</feature>
<evidence type="ECO:0000256" key="5">
    <source>
        <dbReference type="ARBA" id="ARBA00022989"/>
    </source>
</evidence>
<accession>A0AAN6JR95</accession>
<evidence type="ECO:0000313" key="10">
    <source>
        <dbReference type="Proteomes" id="UP001176521"/>
    </source>
</evidence>
<feature type="transmembrane region" description="Helical" evidence="8">
    <location>
        <begin position="465"/>
        <end position="489"/>
    </location>
</feature>
<evidence type="ECO:0000256" key="8">
    <source>
        <dbReference type="SAM" id="Phobius"/>
    </source>
</evidence>
<dbReference type="SUPFAM" id="SSF103481">
    <property type="entry name" value="Multidrug resistance efflux transporter EmrE"/>
    <property type="match status" value="1"/>
</dbReference>
<gene>
    <name evidence="9" type="primary">YEA4</name>
    <name evidence="9" type="ORF">OC842_003372</name>
</gene>
<evidence type="ECO:0000256" key="3">
    <source>
        <dbReference type="ARBA" id="ARBA00022597"/>
    </source>
</evidence>
<feature type="region of interest" description="Disordered" evidence="7">
    <location>
        <begin position="527"/>
        <end position="549"/>
    </location>
</feature>
<reference evidence="9" key="1">
    <citation type="journal article" date="2023" name="PhytoFront">
        <title>Draft Genome Resources of Seven Strains of Tilletia horrida, Causal Agent of Kernel Smut of Rice.</title>
        <authorList>
            <person name="Khanal S."/>
            <person name="Antony Babu S."/>
            <person name="Zhou X.G."/>
        </authorList>
    </citation>
    <scope>NUCLEOTIDE SEQUENCE</scope>
    <source>
        <strain evidence="9">TX3</strain>
    </source>
</reference>